<sequence>MFSVKVALFAFISFAALALAIPSPVGQLQPGSQDPRALILSCNDQLAVAVLPLHYLTHANATSECVGAVIEEVVDILEMLVGALSGLSLSGCGCTVHDIIASIAITLKIIFEALGIVFGLYSGLDSLLGPLVALVVELLKVVLALVGGLVGELLILLISNGCAGIILDLKLGPLINCLGLGGLLGHLS</sequence>
<reference evidence="3" key="2">
    <citation type="journal article" date="2020" name="Nat. Commun.">
        <title>Large-scale genome sequencing of mycorrhizal fungi provides insights into the early evolution of symbiotic traits.</title>
        <authorList>
            <person name="Miyauchi S."/>
            <person name="Kiss E."/>
            <person name="Kuo A."/>
            <person name="Drula E."/>
            <person name="Kohler A."/>
            <person name="Sanchez-Garcia M."/>
            <person name="Morin E."/>
            <person name="Andreopoulos B."/>
            <person name="Barry K.W."/>
            <person name="Bonito G."/>
            <person name="Buee M."/>
            <person name="Carver A."/>
            <person name="Chen C."/>
            <person name="Cichocki N."/>
            <person name="Clum A."/>
            <person name="Culley D."/>
            <person name="Crous P.W."/>
            <person name="Fauchery L."/>
            <person name="Girlanda M."/>
            <person name="Hayes R.D."/>
            <person name="Keri Z."/>
            <person name="LaButti K."/>
            <person name="Lipzen A."/>
            <person name="Lombard V."/>
            <person name="Magnuson J."/>
            <person name="Maillard F."/>
            <person name="Murat C."/>
            <person name="Nolan M."/>
            <person name="Ohm R.A."/>
            <person name="Pangilinan J."/>
            <person name="Pereira M.F."/>
            <person name="Perotto S."/>
            <person name="Peter M."/>
            <person name="Pfister S."/>
            <person name="Riley R."/>
            <person name="Sitrit Y."/>
            <person name="Stielow J.B."/>
            <person name="Szollosi G."/>
            <person name="Zifcakova L."/>
            <person name="Stursova M."/>
            <person name="Spatafora J.W."/>
            <person name="Tedersoo L."/>
            <person name="Vaario L.M."/>
            <person name="Yamada A."/>
            <person name="Yan M."/>
            <person name="Wang P."/>
            <person name="Xu J."/>
            <person name="Bruns T."/>
            <person name="Baldrian P."/>
            <person name="Vilgalys R."/>
            <person name="Dunand C."/>
            <person name="Henrissat B."/>
            <person name="Grigoriev I.V."/>
            <person name="Hibbett D."/>
            <person name="Nagy L.G."/>
            <person name="Martin F.M."/>
        </authorList>
    </citation>
    <scope>NUCLEOTIDE SEQUENCE</scope>
    <source>
        <strain evidence="3">Prilba</strain>
    </source>
</reference>
<keyword evidence="4" id="KW-1185">Reference proteome</keyword>
<dbReference type="OrthoDB" id="3230559at2759"/>
<dbReference type="EMBL" id="WHVB01000004">
    <property type="protein sequence ID" value="KAF8483878.1"/>
    <property type="molecule type" value="Genomic_DNA"/>
</dbReference>
<dbReference type="AlphaFoldDB" id="A0A9P5N1I7"/>
<organism evidence="3 4">
    <name type="scientific">Russula ochroleuca</name>
    <dbReference type="NCBI Taxonomy" id="152965"/>
    <lineage>
        <taxon>Eukaryota</taxon>
        <taxon>Fungi</taxon>
        <taxon>Dikarya</taxon>
        <taxon>Basidiomycota</taxon>
        <taxon>Agaricomycotina</taxon>
        <taxon>Agaricomycetes</taxon>
        <taxon>Russulales</taxon>
        <taxon>Russulaceae</taxon>
        <taxon>Russula</taxon>
    </lineage>
</organism>
<comment type="caution">
    <text evidence="3">The sequence shown here is derived from an EMBL/GenBank/DDBJ whole genome shotgun (WGS) entry which is preliminary data.</text>
</comment>
<name>A0A9P5N1I7_9AGAM</name>
<evidence type="ECO:0000313" key="4">
    <source>
        <dbReference type="Proteomes" id="UP000759537"/>
    </source>
</evidence>
<evidence type="ECO:0000256" key="1">
    <source>
        <dbReference type="SAM" id="Phobius"/>
    </source>
</evidence>
<feature type="chain" id="PRO_5040344243" evidence="2">
    <location>
        <begin position="21"/>
        <end position="188"/>
    </location>
</feature>
<evidence type="ECO:0000313" key="3">
    <source>
        <dbReference type="EMBL" id="KAF8483878.1"/>
    </source>
</evidence>
<protein>
    <submittedName>
        <fullName evidence="3">Uncharacterized protein</fullName>
    </submittedName>
</protein>
<keyword evidence="2" id="KW-0732">Signal</keyword>
<accession>A0A9P5N1I7</accession>
<feature type="transmembrane region" description="Helical" evidence="1">
    <location>
        <begin position="127"/>
        <end position="147"/>
    </location>
</feature>
<gene>
    <name evidence="3" type="ORF">DFH94DRAFT_819960</name>
</gene>
<evidence type="ECO:0000256" key="2">
    <source>
        <dbReference type="SAM" id="SignalP"/>
    </source>
</evidence>
<keyword evidence="1" id="KW-0472">Membrane</keyword>
<reference evidence="3" key="1">
    <citation type="submission" date="2019-10" db="EMBL/GenBank/DDBJ databases">
        <authorList>
            <consortium name="DOE Joint Genome Institute"/>
            <person name="Kuo A."/>
            <person name="Miyauchi S."/>
            <person name="Kiss E."/>
            <person name="Drula E."/>
            <person name="Kohler A."/>
            <person name="Sanchez-Garcia M."/>
            <person name="Andreopoulos B."/>
            <person name="Barry K.W."/>
            <person name="Bonito G."/>
            <person name="Buee M."/>
            <person name="Carver A."/>
            <person name="Chen C."/>
            <person name="Cichocki N."/>
            <person name="Clum A."/>
            <person name="Culley D."/>
            <person name="Crous P.W."/>
            <person name="Fauchery L."/>
            <person name="Girlanda M."/>
            <person name="Hayes R."/>
            <person name="Keri Z."/>
            <person name="LaButti K."/>
            <person name="Lipzen A."/>
            <person name="Lombard V."/>
            <person name="Magnuson J."/>
            <person name="Maillard F."/>
            <person name="Morin E."/>
            <person name="Murat C."/>
            <person name="Nolan M."/>
            <person name="Ohm R."/>
            <person name="Pangilinan J."/>
            <person name="Pereira M."/>
            <person name="Perotto S."/>
            <person name="Peter M."/>
            <person name="Riley R."/>
            <person name="Sitrit Y."/>
            <person name="Stielow B."/>
            <person name="Szollosi G."/>
            <person name="Zifcakova L."/>
            <person name="Stursova M."/>
            <person name="Spatafora J.W."/>
            <person name="Tedersoo L."/>
            <person name="Vaario L.-M."/>
            <person name="Yamada A."/>
            <person name="Yan M."/>
            <person name="Wang P."/>
            <person name="Xu J."/>
            <person name="Bruns T."/>
            <person name="Baldrian P."/>
            <person name="Vilgalys R."/>
            <person name="Henrissat B."/>
            <person name="Grigoriev I.V."/>
            <person name="Hibbett D."/>
            <person name="Nagy L.G."/>
            <person name="Martin F.M."/>
        </authorList>
    </citation>
    <scope>NUCLEOTIDE SEQUENCE</scope>
    <source>
        <strain evidence="3">Prilba</strain>
    </source>
</reference>
<proteinExistence type="predicted"/>
<feature type="signal peptide" evidence="2">
    <location>
        <begin position="1"/>
        <end position="20"/>
    </location>
</feature>
<keyword evidence="1" id="KW-0812">Transmembrane</keyword>
<feature type="transmembrane region" description="Helical" evidence="1">
    <location>
        <begin position="99"/>
        <end position="120"/>
    </location>
</feature>
<dbReference type="Proteomes" id="UP000759537">
    <property type="component" value="Unassembled WGS sequence"/>
</dbReference>
<keyword evidence="1" id="KW-1133">Transmembrane helix</keyword>